<evidence type="ECO:0000259" key="4">
    <source>
        <dbReference type="Pfam" id="PF01872"/>
    </source>
</evidence>
<dbReference type="InterPro" id="IPR050765">
    <property type="entry name" value="Riboflavin_Biosynth_HTPR"/>
</dbReference>
<dbReference type="SUPFAM" id="SSF53597">
    <property type="entry name" value="Dihydrofolate reductase-like"/>
    <property type="match status" value="1"/>
</dbReference>
<evidence type="ECO:0000256" key="3">
    <source>
        <dbReference type="ARBA" id="ARBA00023002"/>
    </source>
</evidence>
<dbReference type="Gene3D" id="3.40.430.10">
    <property type="entry name" value="Dihydrofolate Reductase, subunit A"/>
    <property type="match status" value="1"/>
</dbReference>
<evidence type="ECO:0000256" key="1">
    <source>
        <dbReference type="ARBA" id="ARBA00005104"/>
    </source>
</evidence>
<organism evidence="5">
    <name type="scientific">Desertifilum tharense IPPAS B-1220</name>
    <dbReference type="NCBI Taxonomy" id="1781255"/>
    <lineage>
        <taxon>Bacteria</taxon>
        <taxon>Bacillati</taxon>
        <taxon>Cyanobacteriota</taxon>
        <taxon>Cyanophyceae</taxon>
        <taxon>Desertifilales</taxon>
        <taxon>Desertifilaceae</taxon>
        <taxon>Desertifilum</taxon>
    </lineage>
</organism>
<accession>A0A1E5QKG8</accession>
<dbReference type="PANTHER" id="PTHR38011">
    <property type="entry name" value="DIHYDROFOLATE REDUCTASE FAMILY PROTEIN (AFU_ORTHOLOGUE AFUA_8G06820)"/>
    <property type="match status" value="1"/>
</dbReference>
<keyword evidence="3" id="KW-0560">Oxidoreductase</keyword>
<dbReference type="OrthoDB" id="9800865at2"/>
<dbReference type="PANTHER" id="PTHR38011:SF7">
    <property type="entry name" value="2,5-DIAMINO-6-RIBOSYLAMINO-4(3H)-PYRIMIDINONE 5'-PHOSPHATE REDUCTASE"/>
    <property type="match status" value="1"/>
</dbReference>
<evidence type="ECO:0000256" key="2">
    <source>
        <dbReference type="ARBA" id="ARBA00022857"/>
    </source>
</evidence>
<comment type="caution">
    <text evidence="5">The sequence shown here is derived from an EMBL/GenBank/DDBJ whole genome shotgun (WGS) entry which is preliminary data.</text>
</comment>
<comment type="pathway">
    <text evidence="1">Cofactor biosynthesis; riboflavin biosynthesis.</text>
</comment>
<dbReference type="InterPro" id="IPR024072">
    <property type="entry name" value="DHFR-like_dom_sf"/>
</dbReference>
<gene>
    <name evidence="5" type="ORF">BH720_11460</name>
</gene>
<keyword evidence="2" id="KW-0521">NADP</keyword>
<name>A0A1E5QKG8_9CYAN</name>
<dbReference type="STRING" id="1781255.BH720_11460"/>
<dbReference type="GO" id="GO:0008703">
    <property type="term" value="F:5-amino-6-(5-phosphoribosylamino)uracil reductase activity"/>
    <property type="evidence" value="ECO:0007669"/>
    <property type="project" value="InterPro"/>
</dbReference>
<reference evidence="5" key="1">
    <citation type="submission" date="2016-09" db="EMBL/GenBank/DDBJ databases">
        <title>Draft genome of thermotolerant cyanobacterium Desertifilum sp. strain IPPAS B-1220.</title>
        <authorList>
            <person name="Sinetova M.A."/>
            <person name="Bolakhan K."/>
            <person name="Zayadan B.K."/>
            <person name="Mironov K.S."/>
            <person name="Ustinova V."/>
            <person name="Kupriyanova E.V."/>
            <person name="Sidorov R.A."/>
            <person name="Skrypnik A.N."/>
            <person name="Gogoleva N.E."/>
            <person name="Gogolev Y.V."/>
            <person name="Los D.A."/>
        </authorList>
    </citation>
    <scope>NUCLEOTIDE SEQUENCE [LARGE SCALE GENOMIC DNA]</scope>
    <source>
        <strain evidence="5">IPPAS B-1220</strain>
    </source>
</reference>
<feature type="domain" description="Bacterial bifunctional deaminase-reductase C-terminal" evidence="4">
    <location>
        <begin position="10"/>
        <end position="218"/>
    </location>
</feature>
<evidence type="ECO:0000313" key="5">
    <source>
        <dbReference type="EMBL" id="OEJ75077.1"/>
    </source>
</evidence>
<dbReference type="EMBL" id="MJGC01000054">
    <property type="protein sequence ID" value="OEJ75077.1"/>
    <property type="molecule type" value="Genomic_DNA"/>
</dbReference>
<dbReference type="GO" id="GO:0009231">
    <property type="term" value="P:riboflavin biosynthetic process"/>
    <property type="evidence" value="ECO:0007669"/>
    <property type="project" value="InterPro"/>
</dbReference>
<sequence>MRNHQLTRPHTTVILAMSADGKIANTQRQAARFGSAQDRAHLEAEVAKVDGVLFGAGTLRAYGTTMRVMNPQLIQQREAGGKPPQPVQIVVSRQAKIDRNLRFFQQPVPRWLLTTSAGANRWQNSSHFESIRVDETATGEIDWPQALAQMPFERLAVLGGGELVASLFAEDLIDELRLTVCPLVLGGRDAPSPVSGVGLPAGKGLELISVEAIAQEVFLHYRVIGTLQD</sequence>
<protein>
    <submittedName>
        <fullName evidence="5">Riboflavin deaminase</fullName>
    </submittedName>
</protein>
<dbReference type="Pfam" id="PF01872">
    <property type="entry name" value="RibD_C"/>
    <property type="match status" value="1"/>
</dbReference>
<proteinExistence type="predicted"/>
<dbReference type="AlphaFoldDB" id="A0A1E5QKG8"/>
<dbReference type="InterPro" id="IPR002734">
    <property type="entry name" value="RibDG_C"/>
</dbReference>